<evidence type="ECO:0000313" key="3">
    <source>
        <dbReference type="Proteomes" id="UP000237222"/>
    </source>
</evidence>
<organism evidence="2 3">
    <name type="scientific">Zhongshania marina</name>
    <dbReference type="NCBI Taxonomy" id="2304603"/>
    <lineage>
        <taxon>Bacteria</taxon>
        <taxon>Pseudomonadati</taxon>
        <taxon>Pseudomonadota</taxon>
        <taxon>Gammaproteobacteria</taxon>
        <taxon>Cellvibrionales</taxon>
        <taxon>Spongiibacteraceae</taxon>
        <taxon>Zhongshania</taxon>
    </lineage>
</organism>
<sequence length="229" mass="24058">MTTQIQATYSLHPQRPFAGIFTMVFAGSLVIALSGFTTDSTNDGYHQSNTSQHSAAINMFGGASYQGAPALTVTAALVEAGGGSGKFSFAKALVSMLGEDTVNAEVTKLTNQYGEADLKTFLGGMDLAITLSLKHLTQAGIALPETALLTGVELAKTLVGAGTTPDGTFWSGYLFDKAVSDKIHQQVMVDINESAGYEADLTTHKILNQAMYDVAQALGMKDVKLASLH</sequence>
<dbReference type="OrthoDB" id="6196092at2"/>
<keyword evidence="1" id="KW-1133">Transmembrane helix</keyword>
<feature type="transmembrane region" description="Helical" evidence="1">
    <location>
        <begin position="17"/>
        <end position="36"/>
    </location>
</feature>
<name>A0A2S4HE96_9GAMM</name>
<accession>A0A2S4HE96</accession>
<dbReference type="Proteomes" id="UP000237222">
    <property type="component" value="Unassembled WGS sequence"/>
</dbReference>
<dbReference type="EMBL" id="PQGG01000030">
    <property type="protein sequence ID" value="POP52290.1"/>
    <property type="molecule type" value="Genomic_DNA"/>
</dbReference>
<keyword evidence="1" id="KW-0472">Membrane</keyword>
<dbReference type="RefSeq" id="WP_103684906.1">
    <property type="nucleotide sequence ID" value="NZ_PQGG01000030.1"/>
</dbReference>
<protein>
    <recommendedName>
        <fullName evidence="4">DUF4197 domain-containing protein</fullName>
    </recommendedName>
</protein>
<evidence type="ECO:0000256" key="1">
    <source>
        <dbReference type="SAM" id="Phobius"/>
    </source>
</evidence>
<comment type="caution">
    <text evidence="2">The sequence shown here is derived from an EMBL/GenBank/DDBJ whole genome shotgun (WGS) entry which is preliminary data.</text>
</comment>
<reference evidence="2" key="1">
    <citation type="submission" date="2018-01" db="EMBL/GenBank/DDBJ databases">
        <authorList>
            <person name="Yu X.-D."/>
        </authorList>
    </citation>
    <scope>NUCLEOTIDE SEQUENCE</scope>
    <source>
        <strain evidence="2">ZX-21</strain>
    </source>
</reference>
<evidence type="ECO:0000313" key="2">
    <source>
        <dbReference type="EMBL" id="POP52290.1"/>
    </source>
</evidence>
<proteinExistence type="predicted"/>
<dbReference type="AlphaFoldDB" id="A0A2S4HE96"/>
<keyword evidence="1" id="KW-0812">Transmembrane</keyword>
<gene>
    <name evidence="2" type="ORF">C0068_13010</name>
</gene>
<evidence type="ECO:0008006" key="4">
    <source>
        <dbReference type="Google" id="ProtNLM"/>
    </source>
</evidence>